<dbReference type="GeneID" id="54575825"/>
<dbReference type="Proteomes" id="UP000800094">
    <property type="component" value="Unassembled WGS sequence"/>
</dbReference>
<name>A0A6A6IB13_9PLEO</name>
<dbReference type="RefSeq" id="XP_033682768.1">
    <property type="nucleotide sequence ID" value="XM_033822495.1"/>
</dbReference>
<dbReference type="EMBL" id="ML987197">
    <property type="protein sequence ID" value="KAF2247764.1"/>
    <property type="molecule type" value="Genomic_DNA"/>
</dbReference>
<keyword evidence="2" id="KW-1185">Reference proteome</keyword>
<dbReference type="AlphaFoldDB" id="A0A6A6IB13"/>
<evidence type="ECO:0000313" key="2">
    <source>
        <dbReference type="Proteomes" id="UP000800094"/>
    </source>
</evidence>
<organism evidence="1 2">
    <name type="scientific">Trematosphaeria pertusa</name>
    <dbReference type="NCBI Taxonomy" id="390896"/>
    <lineage>
        <taxon>Eukaryota</taxon>
        <taxon>Fungi</taxon>
        <taxon>Dikarya</taxon>
        <taxon>Ascomycota</taxon>
        <taxon>Pezizomycotina</taxon>
        <taxon>Dothideomycetes</taxon>
        <taxon>Pleosporomycetidae</taxon>
        <taxon>Pleosporales</taxon>
        <taxon>Massarineae</taxon>
        <taxon>Trematosphaeriaceae</taxon>
        <taxon>Trematosphaeria</taxon>
    </lineage>
</organism>
<evidence type="ECO:0000313" key="1">
    <source>
        <dbReference type="EMBL" id="KAF2247764.1"/>
    </source>
</evidence>
<protein>
    <submittedName>
        <fullName evidence="1">Uncharacterized protein</fullName>
    </submittedName>
</protein>
<accession>A0A6A6IB13</accession>
<sequence>MIPGSAVRPGAISVPPALWLTRSTGQRLFPGNRRPSFRRARAHDRRAVARASRVPYPCAPFVVSVLAGPSLRRTARECECACACERLCRRRRRGWLGAMPVSRACKSSYVSIQGTIRNRMANGRVSA</sequence>
<gene>
    <name evidence="1" type="ORF">BU26DRAFT_353211</name>
</gene>
<reference evidence="1" key="1">
    <citation type="journal article" date="2020" name="Stud. Mycol.">
        <title>101 Dothideomycetes genomes: a test case for predicting lifestyles and emergence of pathogens.</title>
        <authorList>
            <person name="Haridas S."/>
            <person name="Albert R."/>
            <person name="Binder M."/>
            <person name="Bloem J."/>
            <person name="Labutti K."/>
            <person name="Salamov A."/>
            <person name="Andreopoulos B."/>
            <person name="Baker S."/>
            <person name="Barry K."/>
            <person name="Bills G."/>
            <person name="Bluhm B."/>
            <person name="Cannon C."/>
            <person name="Castanera R."/>
            <person name="Culley D."/>
            <person name="Daum C."/>
            <person name="Ezra D."/>
            <person name="Gonzalez J."/>
            <person name="Henrissat B."/>
            <person name="Kuo A."/>
            <person name="Liang C."/>
            <person name="Lipzen A."/>
            <person name="Lutzoni F."/>
            <person name="Magnuson J."/>
            <person name="Mondo S."/>
            <person name="Nolan M."/>
            <person name="Ohm R."/>
            <person name="Pangilinan J."/>
            <person name="Park H.-J."/>
            <person name="Ramirez L."/>
            <person name="Alfaro M."/>
            <person name="Sun H."/>
            <person name="Tritt A."/>
            <person name="Yoshinaga Y."/>
            <person name="Zwiers L.-H."/>
            <person name="Turgeon B."/>
            <person name="Goodwin S."/>
            <person name="Spatafora J."/>
            <person name="Crous P."/>
            <person name="Grigoriev I."/>
        </authorList>
    </citation>
    <scope>NUCLEOTIDE SEQUENCE</scope>
    <source>
        <strain evidence="1">CBS 122368</strain>
    </source>
</reference>
<proteinExistence type="predicted"/>